<feature type="domain" description="C2H2-type" evidence="9">
    <location>
        <begin position="598"/>
        <end position="626"/>
    </location>
</feature>
<feature type="domain" description="C2H2-type" evidence="9">
    <location>
        <begin position="273"/>
        <end position="300"/>
    </location>
</feature>
<evidence type="ECO:0000256" key="3">
    <source>
        <dbReference type="ARBA" id="ARBA00022737"/>
    </source>
</evidence>
<evidence type="ECO:0000256" key="2">
    <source>
        <dbReference type="ARBA" id="ARBA00022723"/>
    </source>
</evidence>
<dbReference type="AlphaFoldDB" id="A0A553NE46"/>
<dbReference type="Pfam" id="PF00096">
    <property type="entry name" value="zf-C2H2"/>
    <property type="match status" value="2"/>
</dbReference>
<evidence type="ECO:0000256" key="4">
    <source>
        <dbReference type="ARBA" id="ARBA00022771"/>
    </source>
</evidence>
<protein>
    <recommendedName>
        <fullName evidence="9">C2H2-type domain-containing protein</fullName>
    </recommendedName>
</protein>
<dbReference type="Proteomes" id="UP000318571">
    <property type="component" value="Chromosome 10"/>
</dbReference>
<dbReference type="GO" id="GO:0001228">
    <property type="term" value="F:DNA-binding transcription activator activity, RNA polymerase II-specific"/>
    <property type="evidence" value="ECO:0007669"/>
    <property type="project" value="TreeGrafter"/>
</dbReference>
<accession>A0A553NE46</accession>
<dbReference type="GO" id="GO:0008270">
    <property type="term" value="F:zinc ion binding"/>
    <property type="evidence" value="ECO:0007669"/>
    <property type="project" value="UniProtKB-KW"/>
</dbReference>
<comment type="caution">
    <text evidence="10">The sequence shown here is derived from an EMBL/GenBank/DDBJ whole genome shotgun (WGS) entry which is preliminary data.</text>
</comment>
<evidence type="ECO:0000256" key="1">
    <source>
        <dbReference type="ARBA" id="ARBA00004123"/>
    </source>
</evidence>
<feature type="domain" description="C2H2-type" evidence="9">
    <location>
        <begin position="559"/>
        <end position="586"/>
    </location>
</feature>
<evidence type="ECO:0000256" key="5">
    <source>
        <dbReference type="ARBA" id="ARBA00022833"/>
    </source>
</evidence>
<dbReference type="Gene3D" id="3.30.160.60">
    <property type="entry name" value="Classic Zinc Finger"/>
    <property type="match status" value="3"/>
</dbReference>
<dbReference type="PROSITE" id="PS50157">
    <property type="entry name" value="ZINC_FINGER_C2H2_2"/>
    <property type="match status" value="6"/>
</dbReference>
<dbReference type="PANTHER" id="PTHR24376">
    <property type="entry name" value="ZINC FINGER PROTEIN"/>
    <property type="match status" value="1"/>
</dbReference>
<evidence type="ECO:0000256" key="6">
    <source>
        <dbReference type="ARBA" id="ARBA00023242"/>
    </source>
</evidence>
<keyword evidence="11" id="KW-1185">Reference proteome</keyword>
<sequence length="666" mass="78060">MEFAALLLERLNRPDRSLNLLHLVIQNWLVFQRSTFDYFDVDGDPYTSQVFLIETSTGRYIHRAQGQKIDFGATLDLDFLESKLIEVFQCTQACQGFPLADVFDNKETSKVLQYPYKRRVANGCQFYYNKQHSHAKTNHHISLSTCPPCLEVWQEIASQQVQFNLTDDPEARGSSSQNGSEEIALKFDNNEDQEDPFLDLQGDLGAAELSFGSEEEFDQKLLEPVLEHQDTQPDEQPPIWPVKRKRTRKRRNLESQDEEEEDVKDAKVPKTVYSCEHCPETFTCRRAFQRHRKRRTRNRRRVGCQDCDEKDIITFKQLIQHAQTSHPEKLEYYQQFVPPEEDKEAMKEPLTCFKCDMVNNSSFMIHRHKELYHQLGDYRCDDCQEACLTYYDLIIHNYQRHSKAVVHMEPNTFGLEMVTNPEGKIEVKRARLMCVLCGKPYGNDCGLFNHLRGVHSWGLFECKPCEESCHYAHEISSHMLNFHETDPQIKCPKCSAHFNLTEDAQVFNHHYKACRVPDHKQKEKMEGATSYQCHYCGKEYSCSQTLGYHVKLHEGIERFKCSYCDYGTNIKEVLIAHEKTHLRKKGLDNSDTDKVLYYQCDRCHKRYNFPRSLQTHIKRDHEGIKPCFPCPDCSESFNSKTVFYKHRRKEHGFVSGRLGKHRRPIL</sequence>
<organism evidence="10 11">
    <name type="scientific">Tigriopus californicus</name>
    <name type="common">Marine copepod</name>
    <dbReference type="NCBI Taxonomy" id="6832"/>
    <lineage>
        <taxon>Eukaryota</taxon>
        <taxon>Metazoa</taxon>
        <taxon>Ecdysozoa</taxon>
        <taxon>Arthropoda</taxon>
        <taxon>Crustacea</taxon>
        <taxon>Multicrustacea</taxon>
        <taxon>Hexanauplia</taxon>
        <taxon>Copepoda</taxon>
        <taxon>Harpacticoida</taxon>
        <taxon>Harpacticidae</taxon>
        <taxon>Tigriopus</taxon>
    </lineage>
</organism>
<dbReference type="PROSITE" id="PS00028">
    <property type="entry name" value="ZINC_FINGER_C2H2_1"/>
    <property type="match status" value="6"/>
</dbReference>
<feature type="domain" description="C2H2-type" evidence="9">
    <location>
        <begin position="531"/>
        <end position="558"/>
    </location>
</feature>
<keyword evidence="2" id="KW-0479">Metal-binding</keyword>
<dbReference type="GO" id="GO:0005634">
    <property type="term" value="C:nucleus"/>
    <property type="evidence" value="ECO:0007669"/>
    <property type="project" value="UniProtKB-SubCell"/>
</dbReference>
<comment type="subcellular location">
    <subcellularLocation>
        <location evidence="1">Nucleus</location>
    </subcellularLocation>
</comment>
<evidence type="ECO:0000259" key="9">
    <source>
        <dbReference type="PROSITE" id="PS50157"/>
    </source>
</evidence>
<dbReference type="PANTHER" id="PTHR24376:SF235">
    <property type="entry name" value="C2H2-TYPE DOMAIN-CONTAINING PROTEIN"/>
    <property type="match status" value="1"/>
</dbReference>
<dbReference type="GO" id="GO:0000978">
    <property type="term" value="F:RNA polymerase II cis-regulatory region sequence-specific DNA binding"/>
    <property type="evidence" value="ECO:0007669"/>
    <property type="project" value="TreeGrafter"/>
</dbReference>
<feature type="compositionally biased region" description="Basic residues" evidence="8">
    <location>
        <begin position="242"/>
        <end position="251"/>
    </location>
</feature>
<dbReference type="STRING" id="6832.A0A553NE46"/>
<feature type="region of interest" description="Disordered" evidence="8">
    <location>
        <begin position="226"/>
        <end position="265"/>
    </location>
</feature>
<dbReference type="SMART" id="SM00355">
    <property type="entry name" value="ZnF_C2H2"/>
    <property type="match status" value="10"/>
</dbReference>
<proteinExistence type="predicted"/>
<dbReference type="SUPFAM" id="SSF57667">
    <property type="entry name" value="beta-beta-alpha zinc fingers"/>
    <property type="match status" value="2"/>
</dbReference>
<feature type="domain" description="C2H2-type" evidence="9">
    <location>
        <begin position="628"/>
        <end position="651"/>
    </location>
</feature>
<evidence type="ECO:0000256" key="8">
    <source>
        <dbReference type="SAM" id="MobiDB-lite"/>
    </source>
</evidence>
<evidence type="ECO:0000313" key="10">
    <source>
        <dbReference type="EMBL" id="TRY63639.1"/>
    </source>
</evidence>
<name>A0A553NE46_TIGCA</name>
<dbReference type="InterPro" id="IPR013087">
    <property type="entry name" value="Znf_C2H2_type"/>
</dbReference>
<keyword evidence="4 7" id="KW-0863">Zinc-finger</keyword>
<reference evidence="10 11" key="1">
    <citation type="journal article" date="2018" name="Nat. Ecol. Evol.">
        <title>Genomic signatures of mitonuclear coevolution across populations of Tigriopus californicus.</title>
        <authorList>
            <person name="Barreto F.S."/>
            <person name="Watson E.T."/>
            <person name="Lima T.G."/>
            <person name="Willett C.S."/>
            <person name="Edmands S."/>
            <person name="Li W."/>
            <person name="Burton R.S."/>
        </authorList>
    </citation>
    <scope>NUCLEOTIDE SEQUENCE [LARGE SCALE GENOMIC DNA]</scope>
    <source>
        <strain evidence="10 11">San Diego</strain>
    </source>
</reference>
<gene>
    <name evidence="10" type="ORF">TCAL_12059</name>
</gene>
<dbReference type="OMA" id="EESCHYA"/>
<dbReference type="InterPro" id="IPR036236">
    <property type="entry name" value="Znf_C2H2_sf"/>
</dbReference>
<feature type="domain" description="C2H2-type" evidence="9">
    <location>
        <begin position="432"/>
        <end position="456"/>
    </location>
</feature>
<evidence type="ECO:0000256" key="7">
    <source>
        <dbReference type="PROSITE-ProRule" id="PRU00042"/>
    </source>
</evidence>
<dbReference type="OrthoDB" id="3561125at2759"/>
<dbReference type="EMBL" id="VCGU01000458">
    <property type="protein sequence ID" value="TRY63639.1"/>
    <property type="molecule type" value="Genomic_DNA"/>
</dbReference>
<keyword evidence="5" id="KW-0862">Zinc</keyword>
<evidence type="ECO:0000313" key="11">
    <source>
        <dbReference type="Proteomes" id="UP000318571"/>
    </source>
</evidence>
<keyword evidence="6" id="KW-0539">Nucleus</keyword>
<keyword evidence="3" id="KW-0677">Repeat</keyword>